<sequence>MAATGVPNLAELTNENVNQKLKECQGLLQQFRKANKKNKAKLGGDVYKHALEDYLKQAQAFQMRGKTQAAQN</sequence>
<organism evidence="1 2">
    <name type="scientific">Sphagnurus paluster</name>
    <dbReference type="NCBI Taxonomy" id="117069"/>
    <lineage>
        <taxon>Eukaryota</taxon>
        <taxon>Fungi</taxon>
        <taxon>Dikarya</taxon>
        <taxon>Basidiomycota</taxon>
        <taxon>Agaricomycotina</taxon>
        <taxon>Agaricomycetes</taxon>
        <taxon>Agaricomycetidae</taxon>
        <taxon>Agaricales</taxon>
        <taxon>Tricholomatineae</taxon>
        <taxon>Lyophyllaceae</taxon>
        <taxon>Sphagnurus</taxon>
    </lineage>
</organism>
<evidence type="ECO:0000313" key="2">
    <source>
        <dbReference type="Proteomes" id="UP000717328"/>
    </source>
</evidence>
<dbReference type="Proteomes" id="UP000717328">
    <property type="component" value="Unassembled WGS sequence"/>
</dbReference>
<proteinExistence type="predicted"/>
<keyword evidence="2" id="KW-1185">Reference proteome</keyword>
<name>A0A9P7K1N5_9AGAR</name>
<protein>
    <submittedName>
        <fullName evidence="1">Uncharacterized protein</fullName>
    </submittedName>
</protein>
<evidence type="ECO:0000313" key="1">
    <source>
        <dbReference type="EMBL" id="KAG5633239.1"/>
    </source>
</evidence>
<gene>
    <name evidence="1" type="ORF">H0H81_009561</name>
</gene>
<dbReference type="AlphaFoldDB" id="A0A9P7K1N5"/>
<comment type="caution">
    <text evidence="1">The sequence shown here is derived from an EMBL/GenBank/DDBJ whole genome shotgun (WGS) entry which is preliminary data.</text>
</comment>
<reference evidence="1" key="1">
    <citation type="submission" date="2021-02" db="EMBL/GenBank/DDBJ databases">
        <authorList>
            <person name="Nieuwenhuis M."/>
            <person name="Van De Peppel L.J.J."/>
        </authorList>
    </citation>
    <scope>NUCLEOTIDE SEQUENCE</scope>
    <source>
        <strain evidence="1">D49</strain>
    </source>
</reference>
<reference evidence="1" key="2">
    <citation type="submission" date="2021-10" db="EMBL/GenBank/DDBJ databases">
        <title>Phylogenomics reveals ancestral predisposition of the termite-cultivated fungus Termitomyces towards a domesticated lifestyle.</title>
        <authorList>
            <person name="Auxier B."/>
            <person name="Grum-Grzhimaylo A."/>
            <person name="Cardenas M.E."/>
            <person name="Lodge J.D."/>
            <person name="Laessoe T."/>
            <person name="Pedersen O."/>
            <person name="Smith M.E."/>
            <person name="Kuyper T.W."/>
            <person name="Franco-Molano E.A."/>
            <person name="Baroni T.J."/>
            <person name="Aanen D.K."/>
        </authorList>
    </citation>
    <scope>NUCLEOTIDE SEQUENCE</scope>
    <source>
        <strain evidence="1">D49</strain>
    </source>
</reference>
<dbReference type="EMBL" id="JABCKI010008536">
    <property type="protein sequence ID" value="KAG5633239.1"/>
    <property type="molecule type" value="Genomic_DNA"/>
</dbReference>
<accession>A0A9P7K1N5</accession>